<keyword evidence="2" id="KW-1185">Reference proteome</keyword>
<dbReference type="RefSeq" id="XP_025341022.1">
    <property type="nucleotide sequence ID" value="XM_025485557.1"/>
</dbReference>
<dbReference type="GeneID" id="37007192"/>
<gene>
    <name evidence="1" type="ORF">CXQ85_001861</name>
</gene>
<dbReference type="EMBL" id="PKFO01000003">
    <property type="protein sequence ID" value="PVH20082.1"/>
    <property type="molecule type" value="Genomic_DNA"/>
</dbReference>
<protein>
    <submittedName>
        <fullName evidence="1">Uncharacterized protein</fullName>
    </submittedName>
</protein>
<dbReference type="AlphaFoldDB" id="A0A2V1AQR0"/>
<proteinExistence type="predicted"/>
<dbReference type="VEuPathDB" id="FungiDB:CXQ85_001861"/>
<dbReference type="Proteomes" id="UP000244309">
    <property type="component" value="Unassembled WGS sequence"/>
</dbReference>
<name>A0A2V1AQR0_9ASCO</name>
<organism evidence="1 2">
    <name type="scientific">Candidozyma haemuli</name>
    <dbReference type="NCBI Taxonomy" id="45357"/>
    <lineage>
        <taxon>Eukaryota</taxon>
        <taxon>Fungi</taxon>
        <taxon>Dikarya</taxon>
        <taxon>Ascomycota</taxon>
        <taxon>Saccharomycotina</taxon>
        <taxon>Pichiomycetes</taxon>
        <taxon>Metschnikowiaceae</taxon>
        <taxon>Candidozyma</taxon>
    </lineage>
</organism>
<accession>A0A2V1AQR0</accession>
<sequence>MKPPKARTPVTILKFKRSRSTYSIPLILDKKTLNQETLITALKNAINSSGGLRIVDNLDVDEEGIPPPEEEGVEVTAEDLSLALPKDRSAPHENQWYPVEDDKQLEDLVFNDYDLIAFKFADDQEFRIEESEFGEQQE</sequence>
<evidence type="ECO:0000313" key="1">
    <source>
        <dbReference type="EMBL" id="PVH20082.1"/>
    </source>
</evidence>
<evidence type="ECO:0000313" key="2">
    <source>
        <dbReference type="Proteomes" id="UP000244309"/>
    </source>
</evidence>
<comment type="caution">
    <text evidence="1">The sequence shown here is derived from an EMBL/GenBank/DDBJ whole genome shotgun (WGS) entry which is preliminary data.</text>
</comment>
<dbReference type="OrthoDB" id="4079690at2759"/>
<reference evidence="1 2" key="1">
    <citation type="submission" date="2017-12" db="EMBL/GenBank/DDBJ databases">
        <title>Genome Sequence of a Multidrug-Resistant Candida haemulonii Isolate from a Patient with Chronic Leg Ulcers in Israel.</title>
        <authorList>
            <person name="Chow N.A."/>
            <person name="Gade L."/>
            <person name="Batra D."/>
            <person name="Rowe L.A."/>
            <person name="Ben-Ami R."/>
            <person name="Loparev V.N."/>
            <person name="Litvintseva A.P."/>
        </authorList>
    </citation>
    <scope>NUCLEOTIDE SEQUENCE [LARGE SCALE GENOMIC DNA]</scope>
    <source>
        <strain evidence="1 2">B11899</strain>
    </source>
</reference>